<feature type="domain" description="VOC" evidence="4">
    <location>
        <begin position="4"/>
        <end position="120"/>
    </location>
</feature>
<dbReference type="InterPro" id="IPR029068">
    <property type="entry name" value="Glyas_Bleomycin-R_OHBP_Dase"/>
</dbReference>
<comment type="similarity">
    <text evidence="1">Belongs to the bleomycin resistance protein family.</text>
</comment>
<evidence type="ECO:0000256" key="3">
    <source>
        <dbReference type="ARBA" id="ARBA00023251"/>
    </source>
</evidence>
<sequence length="130" mass="14219">MDADAHQTVIPQLRMTDATLSVPFYQRLGFAVDWEHRFADGMPLFVQISRAGQQVFLSEHAGDCEPGGAVYFRVADVDAVHAAFVAAGAPVLRVPADMPWGGREMMVVDPDNNRLRFATMPAAESRSGSR</sequence>
<evidence type="ECO:0000313" key="5">
    <source>
        <dbReference type="EMBL" id="TGY33442.1"/>
    </source>
</evidence>
<dbReference type="InterPro" id="IPR037523">
    <property type="entry name" value="VOC_core"/>
</dbReference>
<dbReference type="AlphaFoldDB" id="A0A4S2CY03"/>
<evidence type="ECO:0000256" key="1">
    <source>
        <dbReference type="ARBA" id="ARBA00011051"/>
    </source>
</evidence>
<reference evidence="5 6" key="1">
    <citation type="submission" date="2019-04" db="EMBL/GenBank/DDBJ databases">
        <title>Microbes associate with the intestines of laboratory mice.</title>
        <authorList>
            <person name="Navarre W."/>
            <person name="Wong E."/>
            <person name="Huang K."/>
            <person name="Tropini C."/>
            <person name="Ng K."/>
            <person name="Yu B."/>
        </authorList>
    </citation>
    <scope>NUCLEOTIDE SEQUENCE [LARGE SCALE GENOMIC DNA]</scope>
    <source>
        <strain evidence="5 6">NM62_B4-13</strain>
    </source>
</reference>
<accession>A0A4S2CY03</accession>
<name>A0A4S2CY03_STEMA</name>
<dbReference type="RefSeq" id="WP_136005623.1">
    <property type="nucleotide sequence ID" value="NZ_SRYW01000010.1"/>
</dbReference>
<proteinExistence type="inferred from homology"/>
<dbReference type="OrthoDB" id="9803104at2"/>
<evidence type="ECO:0000256" key="2">
    <source>
        <dbReference type="ARBA" id="ARBA00021572"/>
    </source>
</evidence>
<dbReference type="SUPFAM" id="SSF54593">
    <property type="entry name" value="Glyoxalase/Bleomycin resistance protein/Dihydroxybiphenyl dioxygenase"/>
    <property type="match status" value="1"/>
</dbReference>
<dbReference type="PROSITE" id="PS51819">
    <property type="entry name" value="VOC"/>
    <property type="match status" value="1"/>
</dbReference>
<organism evidence="5 6">
    <name type="scientific">Stenotrophomonas maltophilia</name>
    <name type="common">Pseudomonas maltophilia</name>
    <name type="synonym">Xanthomonas maltophilia</name>
    <dbReference type="NCBI Taxonomy" id="40324"/>
    <lineage>
        <taxon>Bacteria</taxon>
        <taxon>Pseudomonadati</taxon>
        <taxon>Pseudomonadota</taxon>
        <taxon>Gammaproteobacteria</taxon>
        <taxon>Lysobacterales</taxon>
        <taxon>Lysobacteraceae</taxon>
        <taxon>Stenotrophomonas</taxon>
        <taxon>Stenotrophomonas maltophilia group</taxon>
    </lineage>
</organism>
<comment type="caution">
    <text evidence="5">The sequence shown here is derived from an EMBL/GenBank/DDBJ whole genome shotgun (WGS) entry which is preliminary data.</text>
</comment>
<evidence type="ECO:0000313" key="6">
    <source>
        <dbReference type="Proteomes" id="UP000306631"/>
    </source>
</evidence>
<dbReference type="Pfam" id="PF19581">
    <property type="entry name" value="Glyoxalase_7"/>
    <property type="match status" value="1"/>
</dbReference>
<gene>
    <name evidence="5" type="ORF">E5352_12945</name>
</gene>
<dbReference type="Proteomes" id="UP000306631">
    <property type="component" value="Unassembled WGS sequence"/>
</dbReference>
<evidence type="ECO:0000259" key="4">
    <source>
        <dbReference type="PROSITE" id="PS51819"/>
    </source>
</evidence>
<protein>
    <recommendedName>
        <fullName evidence="2">Bleomycin resistance protein</fullName>
    </recommendedName>
</protein>
<dbReference type="GO" id="GO:0046677">
    <property type="term" value="P:response to antibiotic"/>
    <property type="evidence" value="ECO:0007669"/>
    <property type="project" value="UniProtKB-KW"/>
</dbReference>
<dbReference type="CDD" id="cd08349">
    <property type="entry name" value="BLMA_like"/>
    <property type="match status" value="1"/>
</dbReference>
<dbReference type="InterPro" id="IPR000335">
    <property type="entry name" value="Bleomycin-R"/>
</dbReference>
<dbReference type="Gene3D" id="3.10.180.10">
    <property type="entry name" value="2,3-Dihydroxybiphenyl 1,2-Dioxygenase, domain 1"/>
    <property type="match status" value="1"/>
</dbReference>
<dbReference type="EMBL" id="SRYW01000010">
    <property type="protein sequence ID" value="TGY33442.1"/>
    <property type="molecule type" value="Genomic_DNA"/>
</dbReference>
<keyword evidence="3" id="KW-0046">Antibiotic resistance</keyword>